<evidence type="ECO:0000256" key="1">
    <source>
        <dbReference type="SAM" id="Phobius"/>
    </source>
</evidence>
<dbReference type="OrthoDB" id="836882at2"/>
<reference evidence="3" key="1">
    <citation type="submission" date="2017-04" db="EMBL/GenBank/DDBJ databases">
        <authorList>
            <person name="Varghese N."/>
            <person name="Submissions S."/>
        </authorList>
    </citation>
    <scope>NUCLEOTIDE SEQUENCE [LARGE SCALE GENOMIC DNA]</scope>
    <source>
        <strain evidence="3">DSM 12126</strain>
    </source>
</reference>
<dbReference type="RefSeq" id="WP_084240022.1">
    <property type="nucleotide sequence ID" value="NZ_FWXT01000002.1"/>
</dbReference>
<keyword evidence="1" id="KW-0812">Transmembrane</keyword>
<protein>
    <submittedName>
        <fullName evidence="2">Transcriptional regulator, TetR family</fullName>
    </submittedName>
</protein>
<dbReference type="AlphaFoldDB" id="A0A1W2CTY0"/>
<keyword evidence="1" id="KW-0472">Membrane</keyword>
<keyword evidence="3" id="KW-1185">Reference proteome</keyword>
<evidence type="ECO:0000313" key="3">
    <source>
        <dbReference type="Proteomes" id="UP000192756"/>
    </source>
</evidence>
<feature type="transmembrane region" description="Helical" evidence="1">
    <location>
        <begin position="153"/>
        <end position="171"/>
    </location>
</feature>
<proteinExistence type="predicted"/>
<accession>A0A1W2CTY0</accession>
<dbReference type="STRING" id="151894.SAMN04488524_3226"/>
<organism evidence="2 3">
    <name type="scientific">Pedobacter africanus</name>
    <dbReference type="NCBI Taxonomy" id="151894"/>
    <lineage>
        <taxon>Bacteria</taxon>
        <taxon>Pseudomonadati</taxon>
        <taxon>Bacteroidota</taxon>
        <taxon>Sphingobacteriia</taxon>
        <taxon>Sphingobacteriales</taxon>
        <taxon>Sphingobacteriaceae</taxon>
        <taxon>Pedobacter</taxon>
    </lineage>
</organism>
<dbReference type="Proteomes" id="UP000192756">
    <property type="component" value="Unassembled WGS sequence"/>
</dbReference>
<name>A0A1W2CTY0_9SPHI</name>
<gene>
    <name evidence="2" type="ORF">SAMN04488524_3226</name>
</gene>
<keyword evidence="1" id="KW-1133">Transmembrane helix</keyword>
<sequence>MGRKKKLYTERELTAVRAKRALREYVAAHGYKKLTATVLADLLGVSLSTITRLAIGGLAGVVKETIKESDCWPPFFEKFKLPAYAKAWKKMMMFIQMMQAFFDSFFMSEDMQHAILGQISVESEVLREISEARERQGAELLAIADGHFKGSGVSFRAVMALLLGGIYYLVLHAKYNKSTVCGIDINKQADYLEVKDTIAYLIELVWQDGGKKRKRWEKRQQPGNEGFASAA</sequence>
<dbReference type="EMBL" id="FWXT01000002">
    <property type="protein sequence ID" value="SMC88705.1"/>
    <property type="molecule type" value="Genomic_DNA"/>
</dbReference>
<evidence type="ECO:0000313" key="2">
    <source>
        <dbReference type="EMBL" id="SMC88705.1"/>
    </source>
</evidence>